<dbReference type="RefSeq" id="XP_040699266.1">
    <property type="nucleotide sequence ID" value="XM_040846211.1"/>
</dbReference>
<evidence type="ECO:0000256" key="1">
    <source>
        <dbReference type="SAM" id="MobiDB-lite"/>
    </source>
</evidence>
<feature type="compositionally biased region" description="Polar residues" evidence="1">
    <location>
        <begin position="112"/>
        <end position="123"/>
    </location>
</feature>
<dbReference type="VEuPathDB" id="FungiDB:ASPSYDRAFT_411355"/>
<evidence type="ECO:0000313" key="2">
    <source>
        <dbReference type="EMBL" id="OJJ55460.1"/>
    </source>
</evidence>
<proteinExistence type="predicted"/>
<sequence>MCCHRKEPNISLACNCFRVRKVCCTHPLIWRSVSFAAVSYFSREYPCGYCLVGIHGLVLWVRLLRPSTRAMHEAVQIPRCSEEDRAETPCLLARYPGPINTSRAPRAAIGQARSQTENPDWAL</sequence>
<name>A0A1L9T7P1_9EURO</name>
<reference evidence="3" key="1">
    <citation type="journal article" date="2017" name="Genome Biol.">
        <title>Comparative genomics reveals high biological diversity and specific adaptations in the industrially and medically important fungal genus Aspergillus.</title>
        <authorList>
            <person name="de Vries R.P."/>
            <person name="Riley R."/>
            <person name="Wiebenga A."/>
            <person name="Aguilar-Osorio G."/>
            <person name="Amillis S."/>
            <person name="Uchima C.A."/>
            <person name="Anderluh G."/>
            <person name="Asadollahi M."/>
            <person name="Askin M."/>
            <person name="Barry K."/>
            <person name="Battaglia E."/>
            <person name="Bayram O."/>
            <person name="Benocci T."/>
            <person name="Braus-Stromeyer S.A."/>
            <person name="Caldana C."/>
            <person name="Canovas D."/>
            <person name="Cerqueira G.C."/>
            <person name="Chen F."/>
            <person name="Chen W."/>
            <person name="Choi C."/>
            <person name="Clum A."/>
            <person name="Dos Santos R.A."/>
            <person name="Damasio A.R."/>
            <person name="Diallinas G."/>
            <person name="Emri T."/>
            <person name="Fekete E."/>
            <person name="Flipphi M."/>
            <person name="Freyberg S."/>
            <person name="Gallo A."/>
            <person name="Gournas C."/>
            <person name="Habgood R."/>
            <person name="Hainaut M."/>
            <person name="Harispe M.L."/>
            <person name="Henrissat B."/>
            <person name="Hilden K.S."/>
            <person name="Hope R."/>
            <person name="Hossain A."/>
            <person name="Karabika E."/>
            <person name="Karaffa L."/>
            <person name="Karanyi Z."/>
            <person name="Krasevec N."/>
            <person name="Kuo A."/>
            <person name="Kusch H."/>
            <person name="LaButti K."/>
            <person name="Lagendijk E.L."/>
            <person name="Lapidus A."/>
            <person name="Levasseur A."/>
            <person name="Lindquist E."/>
            <person name="Lipzen A."/>
            <person name="Logrieco A.F."/>
            <person name="MacCabe A."/>
            <person name="Maekelae M.R."/>
            <person name="Malavazi I."/>
            <person name="Melin P."/>
            <person name="Meyer V."/>
            <person name="Mielnichuk N."/>
            <person name="Miskei M."/>
            <person name="Molnar A.P."/>
            <person name="Mule G."/>
            <person name="Ngan C.Y."/>
            <person name="Orejas M."/>
            <person name="Orosz E."/>
            <person name="Ouedraogo J.P."/>
            <person name="Overkamp K.M."/>
            <person name="Park H.-S."/>
            <person name="Perrone G."/>
            <person name="Piumi F."/>
            <person name="Punt P.J."/>
            <person name="Ram A.F."/>
            <person name="Ramon A."/>
            <person name="Rauscher S."/>
            <person name="Record E."/>
            <person name="Riano-Pachon D.M."/>
            <person name="Robert V."/>
            <person name="Roehrig J."/>
            <person name="Ruller R."/>
            <person name="Salamov A."/>
            <person name="Salih N.S."/>
            <person name="Samson R.A."/>
            <person name="Sandor E."/>
            <person name="Sanguinetti M."/>
            <person name="Schuetze T."/>
            <person name="Sepcic K."/>
            <person name="Shelest E."/>
            <person name="Sherlock G."/>
            <person name="Sophianopoulou V."/>
            <person name="Squina F.M."/>
            <person name="Sun H."/>
            <person name="Susca A."/>
            <person name="Todd R.B."/>
            <person name="Tsang A."/>
            <person name="Unkles S.E."/>
            <person name="van de Wiele N."/>
            <person name="van Rossen-Uffink D."/>
            <person name="Oliveira J.V."/>
            <person name="Vesth T.C."/>
            <person name="Visser J."/>
            <person name="Yu J.-H."/>
            <person name="Zhou M."/>
            <person name="Andersen M.R."/>
            <person name="Archer D.B."/>
            <person name="Baker S.E."/>
            <person name="Benoit I."/>
            <person name="Brakhage A.A."/>
            <person name="Braus G.H."/>
            <person name="Fischer R."/>
            <person name="Frisvad J.C."/>
            <person name="Goldman G.H."/>
            <person name="Houbraken J."/>
            <person name="Oakley B."/>
            <person name="Pocsi I."/>
            <person name="Scazzocchio C."/>
            <person name="Seiboth B."/>
            <person name="vanKuyk P.A."/>
            <person name="Wortman J."/>
            <person name="Dyer P.S."/>
            <person name="Grigoriev I.V."/>
        </authorList>
    </citation>
    <scope>NUCLEOTIDE SEQUENCE [LARGE SCALE GENOMIC DNA]</scope>
    <source>
        <strain evidence="3">CBS 593.65</strain>
    </source>
</reference>
<protein>
    <submittedName>
        <fullName evidence="2">Uncharacterized protein</fullName>
    </submittedName>
</protein>
<dbReference type="Proteomes" id="UP000184356">
    <property type="component" value="Unassembled WGS sequence"/>
</dbReference>
<feature type="region of interest" description="Disordered" evidence="1">
    <location>
        <begin position="98"/>
        <end position="123"/>
    </location>
</feature>
<gene>
    <name evidence="2" type="ORF">ASPSYDRAFT_411355</name>
</gene>
<accession>A0A1L9T7P1</accession>
<dbReference type="EMBL" id="KV878592">
    <property type="protein sequence ID" value="OJJ55460.1"/>
    <property type="molecule type" value="Genomic_DNA"/>
</dbReference>
<keyword evidence="3" id="KW-1185">Reference proteome</keyword>
<dbReference type="AlphaFoldDB" id="A0A1L9T7P1"/>
<evidence type="ECO:0000313" key="3">
    <source>
        <dbReference type="Proteomes" id="UP000184356"/>
    </source>
</evidence>
<dbReference type="GeneID" id="63762284"/>
<organism evidence="2 3">
    <name type="scientific">Aspergillus sydowii CBS 593.65</name>
    <dbReference type="NCBI Taxonomy" id="1036612"/>
    <lineage>
        <taxon>Eukaryota</taxon>
        <taxon>Fungi</taxon>
        <taxon>Dikarya</taxon>
        <taxon>Ascomycota</taxon>
        <taxon>Pezizomycotina</taxon>
        <taxon>Eurotiomycetes</taxon>
        <taxon>Eurotiomycetidae</taxon>
        <taxon>Eurotiales</taxon>
        <taxon>Aspergillaceae</taxon>
        <taxon>Aspergillus</taxon>
        <taxon>Aspergillus subgen. Nidulantes</taxon>
    </lineage>
</organism>